<dbReference type="Pfam" id="PF03004">
    <property type="entry name" value="Transposase_24"/>
    <property type="match status" value="1"/>
</dbReference>
<dbReference type="InterPro" id="IPR025312">
    <property type="entry name" value="DUF4216"/>
</dbReference>
<dbReference type="InterPro" id="IPR004252">
    <property type="entry name" value="Probable_transposase_24"/>
</dbReference>
<dbReference type="Pfam" id="PF13952">
    <property type="entry name" value="DUF4216"/>
    <property type="match status" value="1"/>
</dbReference>
<evidence type="ECO:0000259" key="2">
    <source>
        <dbReference type="Pfam" id="PF13952"/>
    </source>
</evidence>
<accession>A0ABQ5EN41</accession>
<feature type="region of interest" description="Disordered" evidence="1">
    <location>
        <begin position="559"/>
        <end position="609"/>
    </location>
</feature>
<sequence>MQRVVWFILNNTEEIEEDIEAYKTQFPNNIVEVEFPPWFDRVIRQKHVDNDPSCSPELFSLACRPEPYATSYTACLVNGVRFLVHDCDIHCTTQNSGVSTPGPNGEMYYGQLEEILELTYIGNRKVVLFRCKWFDTSNVGRSARSHRCVVKNNIKHILTDMDCYRDQQYILATQARQDVVDGDQDVIHGNSSSNVASSSNAASSLNVASSSNIAMSANFCDFAHDIGDDDEVDPASVHVVSSDDSSGDSPQRPTKQIPSQCEGSGKRGVSKHQNLKKAFKNNGGPIELEFEWKDQETFKALGTHGSYFISYIGELIRKLPHNYESWEKLPEADKASIIPSLEGYFNLRSHLNDETKIMVNGKKKTIGSMVHAGLRKDFLDRYSDNKFKFKRRHFTKQPTVKDARDNKPSGWQLGDDEWQKLIDYWLNPKQMAKSTKNAQNRSKNKTPTYQGSKSYAQGRHEFFKRNKRYEDLVNHWRRTHTDRTGRFHSGESEELYAQMKAIQEDVKAKKIPFKTDKDIVREEEADRLRKENKELKKAVQSQQLEWLKFVNHFNAHQTDESTSQIVHDDDLDGDDLDVDGDSSGSLDGDGSGSLDGDSDDDSNDASVEE</sequence>
<gene>
    <name evidence="3" type="ORF">Tco_0978526</name>
</gene>
<reference evidence="3" key="1">
    <citation type="journal article" date="2022" name="Int. J. Mol. Sci.">
        <title>Draft Genome of Tanacetum Coccineum: Genomic Comparison of Closely Related Tanacetum-Family Plants.</title>
        <authorList>
            <person name="Yamashiro T."/>
            <person name="Shiraishi A."/>
            <person name="Nakayama K."/>
            <person name="Satake H."/>
        </authorList>
    </citation>
    <scope>NUCLEOTIDE SEQUENCE</scope>
</reference>
<feature type="region of interest" description="Disordered" evidence="1">
    <location>
        <begin position="233"/>
        <end position="272"/>
    </location>
</feature>
<feature type="compositionally biased region" description="Acidic residues" evidence="1">
    <location>
        <begin position="569"/>
        <end position="580"/>
    </location>
</feature>
<organism evidence="3 4">
    <name type="scientific">Tanacetum coccineum</name>
    <dbReference type="NCBI Taxonomy" id="301880"/>
    <lineage>
        <taxon>Eukaryota</taxon>
        <taxon>Viridiplantae</taxon>
        <taxon>Streptophyta</taxon>
        <taxon>Embryophyta</taxon>
        <taxon>Tracheophyta</taxon>
        <taxon>Spermatophyta</taxon>
        <taxon>Magnoliopsida</taxon>
        <taxon>eudicotyledons</taxon>
        <taxon>Gunneridae</taxon>
        <taxon>Pentapetalae</taxon>
        <taxon>asterids</taxon>
        <taxon>campanulids</taxon>
        <taxon>Asterales</taxon>
        <taxon>Asteraceae</taxon>
        <taxon>Asteroideae</taxon>
        <taxon>Anthemideae</taxon>
        <taxon>Anthemidinae</taxon>
        <taxon>Tanacetum</taxon>
    </lineage>
</organism>
<protein>
    <submittedName>
        <fullName evidence="3">Acidic leucine-rich nuclear phosphoprotein 32 family member A</fullName>
    </submittedName>
</protein>
<reference evidence="3" key="2">
    <citation type="submission" date="2022-01" db="EMBL/GenBank/DDBJ databases">
        <authorList>
            <person name="Yamashiro T."/>
            <person name="Shiraishi A."/>
            <person name="Satake H."/>
            <person name="Nakayama K."/>
        </authorList>
    </citation>
    <scope>NUCLEOTIDE SEQUENCE</scope>
</reference>
<feature type="region of interest" description="Disordered" evidence="1">
    <location>
        <begin position="432"/>
        <end position="456"/>
    </location>
</feature>
<name>A0ABQ5EN41_9ASTR</name>
<dbReference type="Proteomes" id="UP001151760">
    <property type="component" value="Unassembled WGS sequence"/>
</dbReference>
<keyword evidence="4" id="KW-1185">Reference proteome</keyword>
<evidence type="ECO:0000313" key="4">
    <source>
        <dbReference type="Proteomes" id="UP001151760"/>
    </source>
</evidence>
<feature type="domain" description="DUF4216" evidence="2">
    <location>
        <begin position="116"/>
        <end position="177"/>
    </location>
</feature>
<feature type="compositionally biased region" description="Low complexity" evidence="1">
    <location>
        <begin position="234"/>
        <end position="249"/>
    </location>
</feature>
<feature type="compositionally biased region" description="Acidic residues" evidence="1">
    <location>
        <begin position="596"/>
        <end position="609"/>
    </location>
</feature>
<dbReference type="EMBL" id="BQNB010016489">
    <property type="protein sequence ID" value="GJT52369.1"/>
    <property type="molecule type" value="Genomic_DNA"/>
</dbReference>
<dbReference type="PANTHER" id="PTHR48258:SF6">
    <property type="entry name" value="LEUCINE-RICH REPEAT DOMAIN, L DOMAIN-CONTAINING PROTEIN"/>
    <property type="match status" value="1"/>
</dbReference>
<dbReference type="PANTHER" id="PTHR48258">
    <property type="entry name" value="DUF4218 DOMAIN-CONTAINING PROTEIN-RELATED"/>
    <property type="match status" value="1"/>
</dbReference>
<proteinExistence type="predicted"/>
<comment type="caution">
    <text evidence="3">The sequence shown here is derived from an EMBL/GenBank/DDBJ whole genome shotgun (WGS) entry which is preliminary data.</text>
</comment>
<feature type="compositionally biased region" description="Polar residues" evidence="1">
    <location>
        <begin position="432"/>
        <end position="455"/>
    </location>
</feature>
<evidence type="ECO:0000256" key="1">
    <source>
        <dbReference type="SAM" id="MobiDB-lite"/>
    </source>
</evidence>
<feature type="compositionally biased region" description="Polar residues" evidence="1">
    <location>
        <begin position="251"/>
        <end position="262"/>
    </location>
</feature>
<evidence type="ECO:0000313" key="3">
    <source>
        <dbReference type="EMBL" id="GJT52369.1"/>
    </source>
</evidence>